<feature type="region of interest" description="Disordered" evidence="2">
    <location>
        <begin position="90"/>
        <end position="110"/>
    </location>
</feature>
<dbReference type="EMBL" id="VXIT01000013">
    <property type="protein sequence ID" value="KAA6408708.1"/>
    <property type="molecule type" value="Genomic_DNA"/>
</dbReference>
<evidence type="ECO:0000313" key="4">
    <source>
        <dbReference type="EMBL" id="KAA6408708.1"/>
    </source>
</evidence>
<organism evidence="5 6">
    <name type="scientific">Lasallia pustulata</name>
    <dbReference type="NCBI Taxonomy" id="136370"/>
    <lineage>
        <taxon>Eukaryota</taxon>
        <taxon>Fungi</taxon>
        <taxon>Dikarya</taxon>
        <taxon>Ascomycota</taxon>
        <taxon>Pezizomycotina</taxon>
        <taxon>Lecanoromycetes</taxon>
        <taxon>OSLEUM clade</taxon>
        <taxon>Umbilicariomycetidae</taxon>
        <taxon>Umbilicariales</taxon>
        <taxon>Umbilicariaceae</taxon>
        <taxon>Lasallia</taxon>
    </lineage>
</organism>
<protein>
    <submittedName>
        <fullName evidence="5">Oxo-4-hydroxy-4-carboxy-5-ureidoimidazoline decarboxylase</fullName>
    </submittedName>
</protein>
<accession>A0A1W5D0T4</accession>
<reference evidence="6" key="2">
    <citation type="submission" date="2017-03" db="EMBL/GenBank/DDBJ databases">
        <authorList>
            <person name="Sharma R."/>
            <person name="Thines M."/>
        </authorList>
    </citation>
    <scope>NUCLEOTIDE SEQUENCE [LARGE SCALE GENOMIC DNA]</scope>
</reference>
<evidence type="ECO:0000259" key="3">
    <source>
        <dbReference type="Pfam" id="PF09349"/>
    </source>
</evidence>
<dbReference type="InterPro" id="IPR018020">
    <property type="entry name" value="OHCU_decarboxylase"/>
</dbReference>
<dbReference type="InterPro" id="IPR036778">
    <property type="entry name" value="OHCU_decarboxylase_sf"/>
</dbReference>
<dbReference type="EMBL" id="FWEW01001285">
    <property type="protein sequence ID" value="SLM36734.1"/>
    <property type="molecule type" value="Genomic_DNA"/>
</dbReference>
<sequence length="181" mass="19828">MSGTQLPPISAVPSLATLERAAILDILFEPCTQLHTLSVGLLHEKTFASYDDLIAGIGVQLTELTESASTSDKEWLEKILAAHPRLGEKKVDSAHSKAEQAKMGAADSTQERELASLNSEYEMTFPGLRYVTFVNGRDRSVIMDEMRSRITRGDIKLERAEAAKAMCEIAADRARRLPAAP</sequence>
<proteinExistence type="predicted"/>
<keyword evidence="6" id="KW-1185">Reference proteome</keyword>
<evidence type="ECO:0000313" key="7">
    <source>
        <dbReference type="Proteomes" id="UP000324767"/>
    </source>
</evidence>
<dbReference type="Proteomes" id="UP000324767">
    <property type="component" value="Unassembled WGS sequence"/>
</dbReference>
<feature type="compositionally biased region" description="Basic and acidic residues" evidence="2">
    <location>
        <begin position="90"/>
        <end position="100"/>
    </location>
</feature>
<evidence type="ECO:0000256" key="2">
    <source>
        <dbReference type="SAM" id="MobiDB-lite"/>
    </source>
</evidence>
<dbReference type="OrthoDB" id="5398391at2759"/>
<keyword evidence="1" id="KW-0659">Purine metabolism</keyword>
<dbReference type="GO" id="GO:0006144">
    <property type="term" value="P:purine nucleobase metabolic process"/>
    <property type="evidence" value="ECO:0007669"/>
    <property type="project" value="UniProtKB-KW"/>
</dbReference>
<dbReference type="PANTHER" id="PTHR37987:SF1">
    <property type="entry name" value="OXO-4-HYDROXY-4-CARBOXY-5-UREIDOIMIDAZOLINE DECARBOXYLASE DOMAIN-CONTAINING PROTEIN"/>
    <property type="match status" value="1"/>
</dbReference>
<dbReference type="Pfam" id="PF09349">
    <property type="entry name" value="OHCU_decarbox"/>
    <property type="match status" value="1"/>
</dbReference>
<name>A0A1W5D0T4_9LECA</name>
<dbReference type="SUPFAM" id="SSF158694">
    <property type="entry name" value="UraD-Like"/>
    <property type="match status" value="1"/>
</dbReference>
<feature type="domain" description="Oxo-4-hydroxy-4-carboxy-5-ureidoimidazoline decarboxylase" evidence="3">
    <location>
        <begin position="16"/>
        <end position="175"/>
    </location>
</feature>
<gene>
    <name evidence="4" type="ORF">FRX48_07790</name>
</gene>
<dbReference type="AlphaFoldDB" id="A0A1W5D0T4"/>
<dbReference type="Gene3D" id="1.10.3330.10">
    <property type="entry name" value="Oxo-4-hydroxy-4-carboxy-5-ureidoimidazoline decarboxylase"/>
    <property type="match status" value="1"/>
</dbReference>
<dbReference type="Proteomes" id="UP000192927">
    <property type="component" value="Unassembled WGS sequence"/>
</dbReference>
<reference evidence="4 7" key="3">
    <citation type="submission" date="2019-09" db="EMBL/GenBank/DDBJ databases">
        <title>The hologenome of the rock-dwelling lichen Lasallia pustulata.</title>
        <authorList>
            <person name="Greshake Tzovaras B."/>
            <person name="Segers F."/>
            <person name="Bicker A."/>
            <person name="Dal Grande F."/>
            <person name="Otte J."/>
            <person name="Hankeln T."/>
            <person name="Schmitt I."/>
            <person name="Ebersberger I."/>
        </authorList>
    </citation>
    <scope>NUCLEOTIDE SEQUENCE [LARGE SCALE GENOMIC DNA]</scope>
    <source>
        <strain evidence="4">A1-1</strain>
    </source>
</reference>
<evidence type="ECO:0000313" key="6">
    <source>
        <dbReference type="Proteomes" id="UP000192927"/>
    </source>
</evidence>
<evidence type="ECO:0000256" key="1">
    <source>
        <dbReference type="ARBA" id="ARBA00022631"/>
    </source>
</evidence>
<reference evidence="5" key="1">
    <citation type="submission" date="2017-03" db="EMBL/GenBank/DDBJ databases">
        <authorList>
            <person name="Afonso C.L."/>
            <person name="Miller P.J."/>
            <person name="Scott M.A."/>
            <person name="Spackman E."/>
            <person name="Goraichik I."/>
            <person name="Dimitrov K.M."/>
            <person name="Suarez D.L."/>
            <person name="Swayne D.E."/>
        </authorList>
    </citation>
    <scope>NUCLEOTIDE SEQUENCE [LARGE SCALE GENOMIC DNA]</scope>
</reference>
<evidence type="ECO:0000313" key="5">
    <source>
        <dbReference type="EMBL" id="SLM36734.1"/>
    </source>
</evidence>
<dbReference type="PANTHER" id="PTHR37987">
    <property type="entry name" value="CHROMOSOME 9, WHOLE GENOME SHOTGUN SEQUENCE"/>
    <property type="match status" value="1"/>
</dbReference>